<dbReference type="Proteomes" id="UP000291084">
    <property type="component" value="Chromosome 2"/>
</dbReference>
<gene>
    <name evidence="1" type="primary">Vigan.02G315700</name>
    <name evidence="1" type="ORF">VIGAN_02315700</name>
</gene>
<name>A0A0S3RI10_PHAAN</name>
<organism evidence="1 2">
    <name type="scientific">Vigna angularis var. angularis</name>
    <dbReference type="NCBI Taxonomy" id="157739"/>
    <lineage>
        <taxon>Eukaryota</taxon>
        <taxon>Viridiplantae</taxon>
        <taxon>Streptophyta</taxon>
        <taxon>Embryophyta</taxon>
        <taxon>Tracheophyta</taxon>
        <taxon>Spermatophyta</taxon>
        <taxon>Magnoliopsida</taxon>
        <taxon>eudicotyledons</taxon>
        <taxon>Gunneridae</taxon>
        <taxon>Pentapetalae</taxon>
        <taxon>rosids</taxon>
        <taxon>fabids</taxon>
        <taxon>Fabales</taxon>
        <taxon>Fabaceae</taxon>
        <taxon>Papilionoideae</taxon>
        <taxon>50 kb inversion clade</taxon>
        <taxon>NPAAA clade</taxon>
        <taxon>indigoferoid/millettioid clade</taxon>
        <taxon>Phaseoleae</taxon>
        <taxon>Vigna</taxon>
    </lineage>
</organism>
<keyword evidence="2" id="KW-1185">Reference proteome</keyword>
<dbReference type="OrthoDB" id="1418274at2759"/>
<evidence type="ECO:0000313" key="1">
    <source>
        <dbReference type="EMBL" id="BAT80174.1"/>
    </source>
</evidence>
<evidence type="ECO:0008006" key="3">
    <source>
        <dbReference type="Google" id="ProtNLM"/>
    </source>
</evidence>
<proteinExistence type="predicted"/>
<reference evidence="1 2" key="1">
    <citation type="journal article" date="2015" name="Sci. Rep.">
        <title>The power of single molecule real-time sequencing technology in the de novo assembly of a eukaryotic genome.</title>
        <authorList>
            <person name="Sakai H."/>
            <person name="Naito K."/>
            <person name="Ogiso-Tanaka E."/>
            <person name="Takahashi Y."/>
            <person name="Iseki K."/>
            <person name="Muto C."/>
            <person name="Satou K."/>
            <person name="Teruya K."/>
            <person name="Shiroma A."/>
            <person name="Shimoji M."/>
            <person name="Hirano T."/>
            <person name="Itoh T."/>
            <person name="Kaga A."/>
            <person name="Tomooka N."/>
        </authorList>
    </citation>
    <scope>NUCLEOTIDE SEQUENCE [LARGE SCALE GENOMIC DNA]</scope>
    <source>
        <strain evidence="2">cv. Shumari</strain>
    </source>
</reference>
<dbReference type="AlphaFoldDB" id="A0A0S3RI10"/>
<evidence type="ECO:0000313" key="2">
    <source>
        <dbReference type="Proteomes" id="UP000291084"/>
    </source>
</evidence>
<protein>
    <recommendedName>
        <fullName evidence="3">DUF4219 domain-containing protein</fullName>
    </recommendedName>
</protein>
<accession>A0A0S3RI10</accession>
<dbReference type="EMBL" id="AP015035">
    <property type="protein sequence ID" value="BAT80174.1"/>
    <property type="molecule type" value="Genomic_DNA"/>
</dbReference>
<sequence>MSNMMSEGQSIWKPPYFNGRKYDEWKERMIVYIKSIDYKLWLVIKNGPTIPTKLVDNEEVQKSEDEYDEEDMKNLELEAKAKNILYCALSPEFFEIFSDTFKVNQANMGWSSKANDRFTNSYKRTVRQYNGLKSGSI</sequence>